<keyword evidence="3 6" id="KW-0808">Transferase</keyword>
<comment type="pathway">
    <text evidence="6">Cofactor biosynthesis; adenosylcobalamin biosynthesis; adenosylcobalamin from cob(II)yrinate a,c-diamide: step 2/7.</text>
</comment>
<dbReference type="AlphaFoldDB" id="A0A8J7C2I8"/>
<evidence type="ECO:0000256" key="1">
    <source>
        <dbReference type="ARBA" id="ARBA00007487"/>
    </source>
</evidence>
<evidence type="ECO:0000313" key="9">
    <source>
        <dbReference type="Proteomes" id="UP000648239"/>
    </source>
</evidence>
<organism evidence="8 9">
    <name type="scientific">Candidatus Polarisedimenticola svalbardensis</name>
    <dbReference type="NCBI Taxonomy" id="2886004"/>
    <lineage>
        <taxon>Bacteria</taxon>
        <taxon>Pseudomonadati</taxon>
        <taxon>Acidobacteriota</taxon>
        <taxon>Candidatus Polarisedimenticolia</taxon>
        <taxon>Candidatus Polarisedimenticolales</taxon>
        <taxon>Candidatus Polarisedimenticolaceae</taxon>
        <taxon>Candidatus Polarisedimenticola</taxon>
    </lineage>
</organism>
<accession>A0A8J7C2I8</accession>
<dbReference type="InterPro" id="IPR036451">
    <property type="entry name" value="CblAdoTrfase-like_sf"/>
</dbReference>
<comment type="catalytic activity">
    <reaction evidence="6">
        <text>2 cob(II)alamin + reduced [electron-transfer flavoprotein] + 2 ATP = 2 adenosylcob(III)alamin + 2 triphosphate + oxidized [electron-transfer flavoprotein] + 3 H(+)</text>
        <dbReference type="Rhea" id="RHEA:28671"/>
        <dbReference type="Rhea" id="RHEA-COMP:10685"/>
        <dbReference type="Rhea" id="RHEA-COMP:10686"/>
        <dbReference type="ChEBI" id="CHEBI:15378"/>
        <dbReference type="ChEBI" id="CHEBI:16304"/>
        <dbReference type="ChEBI" id="CHEBI:18036"/>
        <dbReference type="ChEBI" id="CHEBI:18408"/>
        <dbReference type="ChEBI" id="CHEBI:30616"/>
        <dbReference type="ChEBI" id="CHEBI:57692"/>
        <dbReference type="ChEBI" id="CHEBI:58307"/>
        <dbReference type="EC" id="2.5.1.17"/>
    </reaction>
</comment>
<keyword evidence="4 6" id="KW-0547">Nucleotide-binding</keyword>
<dbReference type="Pfam" id="PF01923">
    <property type="entry name" value="Cob_adeno_trans"/>
    <property type="match status" value="1"/>
</dbReference>
<dbReference type="Gene3D" id="1.20.1200.10">
    <property type="entry name" value="Cobalamin adenosyltransferase-like"/>
    <property type="match status" value="1"/>
</dbReference>
<name>A0A8J7C2I8_9BACT</name>
<dbReference type="InterPro" id="IPR016030">
    <property type="entry name" value="CblAdoTrfase-like"/>
</dbReference>
<dbReference type="UniPathway" id="UPA00148">
    <property type="reaction ID" value="UER00233"/>
</dbReference>
<evidence type="ECO:0000259" key="7">
    <source>
        <dbReference type="Pfam" id="PF01923"/>
    </source>
</evidence>
<dbReference type="NCBIfam" id="TIGR00636">
    <property type="entry name" value="PduO_Nterm"/>
    <property type="match status" value="1"/>
</dbReference>
<evidence type="ECO:0000256" key="4">
    <source>
        <dbReference type="ARBA" id="ARBA00022741"/>
    </source>
</evidence>
<protein>
    <recommendedName>
        <fullName evidence="6">Corrinoid adenosyltransferase</fullName>
        <ecNumber evidence="6">2.5.1.17</ecNumber>
    </recommendedName>
    <alternativeName>
        <fullName evidence="6">Cob(II)alamin adenosyltransferase</fullName>
    </alternativeName>
    <alternativeName>
        <fullName evidence="6">Cob(II)yrinic acid a,c-diamide adenosyltransferase</fullName>
    </alternativeName>
    <alternativeName>
        <fullName evidence="6">Cobinamide/cobalamin adenosyltransferase</fullName>
    </alternativeName>
</protein>
<keyword evidence="6" id="KW-0169">Cobalamin biosynthesis</keyword>
<evidence type="ECO:0000256" key="2">
    <source>
        <dbReference type="ARBA" id="ARBA00011233"/>
    </source>
</evidence>
<reference evidence="8 9" key="1">
    <citation type="submission" date="2020-08" db="EMBL/GenBank/DDBJ databases">
        <title>Acidobacteriota in marine sediments use diverse sulfur dissimilation pathways.</title>
        <authorList>
            <person name="Wasmund K."/>
        </authorList>
    </citation>
    <scope>NUCLEOTIDE SEQUENCE [LARGE SCALE GENOMIC DNA]</scope>
    <source>
        <strain evidence="8">MAG AM4</strain>
    </source>
</reference>
<sequence length="187" mass="20781">MPRITKIYTKTGDDGTTRLGGGQQVGKDDLRIETYGTVDELNSHLGLAVAAGLHPDLTSTITRIQNELFNLGSDLCILEQDKKKMPVPVIEPRHVETLEHEIDRCSEETGPLTNFILPGGTAAAAHLHVARTVCRRAERLLVALGKREELNPNTLHYLNRLSDLLFAMARSENRKKDVPDILWDSHA</sequence>
<dbReference type="InterPro" id="IPR029499">
    <property type="entry name" value="PduO-typ"/>
</dbReference>
<dbReference type="Proteomes" id="UP000648239">
    <property type="component" value="Unassembled WGS sequence"/>
</dbReference>
<evidence type="ECO:0000256" key="5">
    <source>
        <dbReference type="ARBA" id="ARBA00022840"/>
    </source>
</evidence>
<gene>
    <name evidence="8" type="ORF">IFK94_06970</name>
</gene>
<keyword evidence="5 6" id="KW-0067">ATP-binding</keyword>
<dbReference type="GO" id="GO:0008817">
    <property type="term" value="F:corrinoid adenosyltransferase activity"/>
    <property type="evidence" value="ECO:0007669"/>
    <property type="project" value="UniProtKB-UniRule"/>
</dbReference>
<comment type="subunit">
    <text evidence="2">Homotrimer.</text>
</comment>
<comment type="caution">
    <text evidence="8">The sequence shown here is derived from an EMBL/GenBank/DDBJ whole genome shotgun (WGS) entry which is preliminary data.</text>
</comment>
<dbReference type="GO" id="GO:0005524">
    <property type="term" value="F:ATP binding"/>
    <property type="evidence" value="ECO:0007669"/>
    <property type="project" value="UniProtKB-UniRule"/>
</dbReference>
<dbReference type="SUPFAM" id="SSF89028">
    <property type="entry name" value="Cobalamin adenosyltransferase-like"/>
    <property type="match status" value="1"/>
</dbReference>
<dbReference type="PANTHER" id="PTHR12213:SF0">
    <property type="entry name" value="CORRINOID ADENOSYLTRANSFERASE MMAB"/>
    <property type="match status" value="1"/>
</dbReference>
<proteinExistence type="inferred from homology"/>
<comment type="similarity">
    <text evidence="1 6">Belongs to the Cob(I)alamin adenosyltransferase family.</text>
</comment>
<comment type="catalytic activity">
    <reaction evidence="6">
        <text>2 cob(II)yrinate a,c diamide + reduced [electron-transfer flavoprotein] + 2 ATP = 2 adenosylcob(III)yrinate a,c-diamide + 2 triphosphate + oxidized [electron-transfer flavoprotein] + 3 H(+)</text>
        <dbReference type="Rhea" id="RHEA:11528"/>
        <dbReference type="Rhea" id="RHEA-COMP:10685"/>
        <dbReference type="Rhea" id="RHEA-COMP:10686"/>
        <dbReference type="ChEBI" id="CHEBI:15378"/>
        <dbReference type="ChEBI" id="CHEBI:18036"/>
        <dbReference type="ChEBI" id="CHEBI:30616"/>
        <dbReference type="ChEBI" id="CHEBI:57692"/>
        <dbReference type="ChEBI" id="CHEBI:58307"/>
        <dbReference type="ChEBI" id="CHEBI:58503"/>
        <dbReference type="ChEBI" id="CHEBI:58537"/>
        <dbReference type="EC" id="2.5.1.17"/>
    </reaction>
</comment>
<evidence type="ECO:0000256" key="6">
    <source>
        <dbReference type="RuleBase" id="RU366026"/>
    </source>
</evidence>
<dbReference type="GO" id="GO:0009236">
    <property type="term" value="P:cobalamin biosynthetic process"/>
    <property type="evidence" value="ECO:0007669"/>
    <property type="project" value="UniProtKB-UniRule"/>
</dbReference>
<evidence type="ECO:0000256" key="3">
    <source>
        <dbReference type="ARBA" id="ARBA00022679"/>
    </source>
</evidence>
<dbReference type="PANTHER" id="PTHR12213">
    <property type="entry name" value="CORRINOID ADENOSYLTRANSFERASE"/>
    <property type="match status" value="1"/>
</dbReference>
<feature type="domain" description="Cobalamin adenosyltransferase-like" evidence="7">
    <location>
        <begin position="7"/>
        <end position="171"/>
    </location>
</feature>
<evidence type="ECO:0000313" key="8">
    <source>
        <dbReference type="EMBL" id="MBD3867846.1"/>
    </source>
</evidence>
<dbReference type="FunFam" id="1.20.1200.10:FF:000001">
    <property type="entry name" value="Cob(I)yrinic acid a,c-diamide adenosyltransferase"/>
    <property type="match status" value="1"/>
</dbReference>
<dbReference type="EMBL" id="JACXWD010000017">
    <property type="protein sequence ID" value="MBD3867846.1"/>
    <property type="molecule type" value="Genomic_DNA"/>
</dbReference>
<dbReference type="EC" id="2.5.1.17" evidence="6"/>